<gene>
    <name evidence="1" type="ORF">Nepgr_018499</name>
</gene>
<dbReference type="AlphaFoldDB" id="A0AAD3SSD7"/>
<proteinExistence type="predicted"/>
<accession>A0AAD3SSD7</accession>
<reference evidence="1" key="1">
    <citation type="submission" date="2023-05" db="EMBL/GenBank/DDBJ databases">
        <title>Nepenthes gracilis genome sequencing.</title>
        <authorList>
            <person name="Fukushima K."/>
        </authorList>
    </citation>
    <scope>NUCLEOTIDE SEQUENCE</scope>
    <source>
        <strain evidence="1">SING2019-196</strain>
    </source>
</reference>
<comment type="caution">
    <text evidence="1">The sequence shown here is derived from an EMBL/GenBank/DDBJ whole genome shotgun (WGS) entry which is preliminary data.</text>
</comment>
<name>A0AAD3SSD7_NEPGR</name>
<keyword evidence="2" id="KW-1185">Reference proteome</keyword>
<sequence length="87" mass="10395">MPRFVSYWFGTKKRWECQYGRCRRTEALATECLERRDDASRLDVYGWPKNSTMSVHNWTMPVMSDDLDHLSVHFSNCFLMSQFDFGD</sequence>
<organism evidence="1 2">
    <name type="scientific">Nepenthes gracilis</name>
    <name type="common">Slender pitcher plant</name>
    <dbReference type="NCBI Taxonomy" id="150966"/>
    <lineage>
        <taxon>Eukaryota</taxon>
        <taxon>Viridiplantae</taxon>
        <taxon>Streptophyta</taxon>
        <taxon>Embryophyta</taxon>
        <taxon>Tracheophyta</taxon>
        <taxon>Spermatophyta</taxon>
        <taxon>Magnoliopsida</taxon>
        <taxon>eudicotyledons</taxon>
        <taxon>Gunneridae</taxon>
        <taxon>Pentapetalae</taxon>
        <taxon>Caryophyllales</taxon>
        <taxon>Nepenthaceae</taxon>
        <taxon>Nepenthes</taxon>
    </lineage>
</organism>
<evidence type="ECO:0000313" key="2">
    <source>
        <dbReference type="Proteomes" id="UP001279734"/>
    </source>
</evidence>
<protein>
    <submittedName>
        <fullName evidence="1">Uncharacterized protein</fullName>
    </submittedName>
</protein>
<dbReference type="Proteomes" id="UP001279734">
    <property type="component" value="Unassembled WGS sequence"/>
</dbReference>
<dbReference type="EMBL" id="BSYO01000016">
    <property type="protein sequence ID" value="GMH16658.1"/>
    <property type="molecule type" value="Genomic_DNA"/>
</dbReference>
<evidence type="ECO:0000313" key="1">
    <source>
        <dbReference type="EMBL" id="GMH16658.1"/>
    </source>
</evidence>